<comment type="subcellular location">
    <subcellularLocation>
        <location evidence="1">Cell inner membrane</location>
        <topology evidence="1">Single-pass membrane protein</topology>
        <orientation evidence="1">Periplasmic side</orientation>
    </subcellularLocation>
</comment>
<keyword evidence="7" id="KW-0653">Protein transport</keyword>
<keyword evidence="9 10" id="KW-0472">Membrane</keyword>
<keyword evidence="13" id="KW-1185">Reference proteome</keyword>
<feature type="transmembrane region" description="Helical" evidence="10">
    <location>
        <begin position="157"/>
        <end position="177"/>
    </location>
</feature>
<dbReference type="SUPFAM" id="SSF74653">
    <property type="entry name" value="TolA/TonB C-terminal domain"/>
    <property type="match status" value="1"/>
</dbReference>
<evidence type="ECO:0000256" key="3">
    <source>
        <dbReference type="ARBA" id="ARBA00022448"/>
    </source>
</evidence>
<evidence type="ECO:0000313" key="12">
    <source>
        <dbReference type="EMBL" id="GAP44072.1"/>
    </source>
</evidence>
<reference evidence="12" key="1">
    <citation type="journal article" date="2015" name="Genome Announc.">
        <title>Draft Genome Sequence of Bacteroidales Strain TBC1, a Novel Isolate from a Methanogenic Wastewater Treatment System.</title>
        <authorList>
            <person name="Tourlousse D.M."/>
            <person name="Matsuura N."/>
            <person name="Sun L."/>
            <person name="Toyonaga M."/>
            <person name="Kuroda K."/>
            <person name="Ohashi A."/>
            <person name="Cruz R."/>
            <person name="Yamaguchi T."/>
            <person name="Sekiguchi Y."/>
        </authorList>
    </citation>
    <scope>NUCLEOTIDE SEQUENCE [LARGE SCALE GENOMIC DNA]</scope>
    <source>
        <strain evidence="12">TBC1</strain>
    </source>
</reference>
<keyword evidence="8 10" id="KW-1133">Transmembrane helix</keyword>
<dbReference type="InterPro" id="IPR051045">
    <property type="entry name" value="TonB-dependent_transducer"/>
</dbReference>
<proteinExistence type="inferred from homology"/>
<dbReference type="GO" id="GO:0098797">
    <property type="term" value="C:plasma membrane protein complex"/>
    <property type="evidence" value="ECO:0007669"/>
    <property type="project" value="TreeGrafter"/>
</dbReference>
<evidence type="ECO:0000256" key="4">
    <source>
        <dbReference type="ARBA" id="ARBA00022475"/>
    </source>
</evidence>
<sequence>MPWRNQHTERDMENKPDYKIFTPSGCLSPEGLAFYVQGNLNAAETALVNDHLEHCEMCALAVEGYRFSIPVEFNEDLATLDASFSQMKAEVPESVNKEAMPSVPANFEGPRFPRLSQKEIREFSDSILRDSRNAGNKAQNKSTENPKKAGFFSRHKSMLLAASVVLIIAVTGGWFFFEIYKTGKQREFATAIEKENTTAVTALPAEPADSAEALPAPASPVAIKDEQHPSVGIPQTKATDAIEIVSDNIEIDAEMPASEEEYITTERMPPLDVKKLQEPSIRKSEGYAVAEPLPVQEAETIYIEGVQLSENKRMKGNKAAEVDMEAEVAEAEVFMVVEEAPVFPGGEEARIRFLQQNIRYPQLARESSIQGTVYVTFVVERNGAINDVRVLRGIGGGCDEEAVRVIRAMPKWMPGKQRGKPVRVQFNMAVKFILNGNLIPE</sequence>
<dbReference type="AlphaFoldDB" id="A0A0S7C4L4"/>
<dbReference type="Pfam" id="PF03544">
    <property type="entry name" value="TonB_C"/>
    <property type="match status" value="1"/>
</dbReference>
<evidence type="ECO:0000259" key="11">
    <source>
        <dbReference type="PROSITE" id="PS52015"/>
    </source>
</evidence>
<evidence type="ECO:0000313" key="13">
    <source>
        <dbReference type="Proteomes" id="UP000053091"/>
    </source>
</evidence>
<evidence type="ECO:0000256" key="8">
    <source>
        <dbReference type="ARBA" id="ARBA00022989"/>
    </source>
</evidence>
<dbReference type="InterPro" id="IPR041916">
    <property type="entry name" value="Anti_sigma_zinc_sf"/>
</dbReference>
<dbReference type="STRING" id="1678841.TBC1_112233"/>
<accession>A0A0S7C4L4</accession>
<dbReference type="NCBIfam" id="TIGR01352">
    <property type="entry name" value="tonB_Cterm"/>
    <property type="match status" value="1"/>
</dbReference>
<dbReference type="PANTHER" id="PTHR33446:SF2">
    <property type="entry name" value="PROTEIN TONB"/>
    <property type="match status" value="1"/>
</dbReference>
<dbReference type="GO" id="GO:0015031">
    <property type="term" value="P:protein transport"/>
    <property type="evidence" value="ECO:0007669"/>
    <property type="project" value="UniProtKB-KW"/>
</dbReference>
<evidence type="ECO:0000256" key="6">
    <source>
        <dbReference type="ARBA" id="ARBA00022692"/>
    </source>
</evidence>
<evidence type="ECO:0000256" key="5">
    <source>
        <dbReference type="ARBA" id="ARBA00022519"/>
    </source>
</evidence>
<organism evidence="12">
    <name type="scientific">Lentimicrobium saccharophilum</name>
    <dbReference type="NCBI Taxonomy" id="1678841"/>
    <lineage>
        <taxon>Bacteria</taxon>
        <taxon>Pseudomonadati</taxon>
        <taxon>Bacteroidota</taxon>
        <taxon>Bacteroidia</taxon>
        <taxon>Bacteroidales</taxon>
        <taxon>Lentimicrobiaceae</taxon>
        <taxon>Lentimicrobium</taxon>
    </lineage>
</organism>
<evidence type="ECO:0000256" key="10">
    <source>
        <dbReference type="SAM" id="Phobius"/>
    </source>
</evidence>
<comment type="similarity">
    <text evidence="2">Belongs to the TonB family.</text>
</comment>
<dbReference type="PANTHER" id="PTHR33446">
    <property type="entry name" value="PROTEIN TONB-RELATED"/>
    <property type="match status" value="1"/>
</dbReference>
<evidence type="ECO:0000256" key="9">
    <source>
        <dbReference type="ARBA" id="ARBA00023136"/>
    </source>
</evidence>
<dbReference type="Gene3D" id="1.10.10.1320">
    <property type="entry name" value="Anti-sigma factor, zinc-finger domain"/>
    <property type="match status" value="1"/>
</dbReference>
<evidence type="ECO:0000256" key="7">
    <source>
        <dbReference type="ARBA" id="ARBA00022927"/>
    </source>
</evidence>
<dbReference type="InterPro" id="IPR006260">
    <property type="entry name" value="TonB/TolA_C"/>
</dbReference>
<keyword evidence="6 10" id="KW-0812">Transmembrane</keyword>
<dbReference type="InterPro" id="IPR037682">
    <property type="entry name" value="TonB_C"/>
</dbReference>
<evidence type="ECO:0000256" key="1">
    <source>
        <dbReference type="ARBA" id="ARBA00004383"/>
    </source>
</evidence>
<dbReference type="OrthoDB" id="9812355at2"/>
<dbReference type="Proteomes" id="UP000053091">
    <property type="component" value="Unassembled WGS sequence"/>
</dbReference>
<dbReference type="GO" id="GO:0031992">
    <property type="term" value="F:energy transducer activity"/>
    <property type="evidence" value="ECO:0007669"/>
    <property type="project" value="TreeGrafter"/>
</dbReference>
<feature type="domain" description="TonB C-terminal" evidence="11">
    <location>
        <begin position="345"/>
        <end position="441"/>
    </location>
</feature>
<keyword evidence="3" id="KW-0813">Transport</keyword>
<dbReference type="PROSITE" id="PS52015">
    <property type="entry name" value="TONB_CTD"/>
    <property type="match status" value="1"/>
</dbReference>
<dbReference type="EMBL" id="DF968182">
    <property type="protein sequence ID" value="GAP44072.1"/>
    <property type="molecule type" value="Genomic_DNA"/>
</dbReference>
<evidence type="ECO:0000256" key="2">
    <source>
        <dbReference type="ARBA" id="ARBA00006555"/>
    </source>
</evidence>
<gene>
    <name evidence="12" type="ORF">TBC1_112233</name>
</gene>
<keyword evidence="5" id="KW-0997">Cell inner membrane</keyword>
<dbReference type="Gene3D" id="3.30.1150.10">
    <property type="match status" value="1"/>
</dbReference>
<dbReference type="PATRIC" id="fig|1678841.3.peg.2501"/>
<keyword evidence="4" id="KW-1003">Cell membrane</keyword>
<dbReference type="GO" id="GO:0055085">
    <property type="term" value="P:transmembrane transport"/>
    <property type="evidence" value="ECO:0007669"/>
    <property type="project" value="InterPro"/>
</dbReference>
<name>A0A0S7C4L4_9BACT</name>
<protein>
    <submittedName>
        <fullName evidence="12">Protein containing TonB family C-terminal domain</fullName>
    </submittedName>
</protein>